<comment type="similarity">
    <text evidence="6">Belongs to the cytochrome P450 family.</text>
</comment>
<evidence type="ECO:0000256" key="1">
    <source>
        <dbReference type="ARBA" id="ARBA00001971"/>
    </source>
</evidence>
<dbReference type="Gene3D" id="1.10.630.10">
    <property type="entry name" value="Cytochrome P450"/>
    <property type="match status" value="1"/>
</dbReference>
<proteinExistence type="inferred from homology"/>
<dbReference type="GO" id="GO:0020037">
    <property type="term" value="F:heme binding"/>
    <property type="evidence" value="ECO:0007669"/>
    <property type="project" value="InterPro"/>
</dbReference>
<dbReference type="CDD" id="cd11060">
    <property type="entry name" value="CYP57A1-like"/>
    <property type="match status" value="1"/>
</dbReference>
<sequence>MTCMVSGNLNTVSGLVVSAYSRPVVRIAPSQYSTDDPVAVSVLYGAGNPFIKIIIWKPEIQASDITLAFRRKVADAYSMSIMVSLGAFVDSCTQILLQKLQFFARNGIAIDVPHWTQCYAFDVIEKLTFGDRFGFLDEGKDIQGIMASLHQYLGYAARVGVYSEWHKWAYLAAGIAHVAVFALQRIDKRLRSEASGKTQRERDQQRRYIAVCVANVGAGSDTTSISLNAVLYCLCKNPPMVQKLRDEITTKRAQGELSEPVAFQQGQSMPYLQTVIKKGLRMRPAAGYPLMRVVPREGATIAGHTFPPGGHAILGINPWVAHANQAVFGEDACNFLVKRREAYFLTFGAGSRTCIGKNISFMEMTKEVPEVIEEFDLELEPPTCTWKTANVWFVKQTDFRCRIRRCAQSTHLGRQ</sequence>
<dbReference type="PANTHER" id="PTHR24305:SF190">
    <property type="entry name" value="P450, PUTATIVE (EUROFUNG)-RELATED"/>
    <property type="match status" value="1"/>
</dbReference>
<organism evidence="7 8">
    <name type="scientific">Exophiala viscosa</name>
    <dbReference type="NCBI Taxonomy" id="2486360"/>
    <lineage>
        <taxon>Eukaryota</taxon>
        <taxon>Fungi</taxon>
        <taxon>Dikarya</taxon>
        <taxon>Ascomycota</taxon>
        <taxon>Pezizomycotina</taxon>
        <taxon>Eurotiomycetes</taxon>
        <taxon>Chaetothyriomycetidae</taxon>
        <taxon>Chaetothyriales</taxon>
        <taxon>Herpotrichiellaceae</taxon>
        <taxon>Exophiala</taxon>
    </lineage>
</organism>
<name>A0AAN6E7S3_9EURO</name>
<dbReference type="InterPro" id="IPR001128">
    <property type="entry name" value="Cyt_P450"/>
</dbReference>
<evidence type="ECO:0000256" key="2">
    <source>
        <dbReference type="ARBA" id="ARBA00022723"/>
    </source>
</evidence>
<keyword evidence="2 5" id="KW-0479">Metal-binding</keyword>
<feature type="binding site" description="axial binding residue" evidence="5">
    <location>
        <position position="354"/>
    </location>
    <ligand>
        <name>heme</name>
        <dbReference type="ChEBI" id="CHEBI:30413"/>
    </ligand>
    <ligandPart>
        <name>Fe</name>
        <dbReference type="ChEBI" id="CHEBI:18248"/>
    </ligandPart>
</feature>
<keyword evidence="4 5" id="KW-0408">Iron</keyword>
<evidence type="ECO:0000256" key="3">
    <source>
        <dbReference type="ARBA" id="ARBA00023002"/>
    </source>
</evidence>
<keyword evidence="6" id="KW-0503">Monooxygenase</keyword>
<gene>
    <name evidence="7" type="ORF">EDD36DRAFT_449966</name>
</gene>
<protein>
    <submittedName>
        <fullName evidence="7">Cytochrome P450</fullName>
    </submittedName>
</protein>
<dbReference type="GO" id="GO:0004497">
    <property type="term" value="F:monooxygenase activity"/>
    <property type="evidence" value="ECO:0007669"/>
    <property type="project" value="UniProtKB-KW"/>
</dbReference>
<reference evidence="7" key="1">
    <citation type="journal article" date="2022" name="bioRxiv">
        <title>Deciphering the potential niche of two novel black yeast fungi from a biological soil crust based on their genomes, phenotypes, and melanin regulation.</title>
        <authorList>
            <consortium name="DOE Joint Genome Institute"/>
            <person name="Carr E.C."/>
            <person name="Barton Q."/>
            <person name="Grambo S."/>
            <person name="Sullivan M."/>
            <person name="Renfro C.M."/>
            <person name="Kuo A."/>
            <person name="Pangilinan J."/>
            <person name="Lipzen A."/>
            <person name="Keymanesh K."/>
            <person name="Savage E."/>
            <person name="Barry K."/>
            <person name="Grigoriev I.V."/>
            <person name="Riekhof W.R."/>
            <person name="Harris S.S."/>
        </authorList>
    </citation>
    <scope>NUCLEOTIDE SEQUENCE</scope>
    <source>
        <strain evidence="7">JF 03-4F</strain>
    </source>
</reference>
<dbReference type="Pfam" id="PF00067">
    <property type="entry name" value="p450"/>
    <property type="match status" value="1"/>
</dbReference>
<dbReference type="SUPFAM" id="SSF48264">
    <property type="entry name" value="Cytochrome P450"/>
    <property type="match status" value="1"/>
</dbReference>
<dbReference type="InterPro" id="IPR050121">
    <property type="entry name" value="Cytochrome_P450_monoxygenase"/>
</dbReference>
<comment type="cofactor">
    <cofactor evidence="1 5">
        <name>heme</name>
        <dbReference type="ChEBI" id="CHEBI:30413"/>
    </cofactor>
</comment>
<evidence type="ECO:0000313" key="8">
    <source>
        <dbReference type="Proteomes" id="UP001203852"/>
    </source>
</evidence>
<dbReference type="InterPro" id="IPR017972">
    <property type="entry name" value="Cyt_P450_CS"/>
</dbReference>
<dbReference type="PRINTS" id="PR00385">
    <property type="entry name" value="P450"/>
</dbReference>
<dbReference type="AlphaFoldDB" id="A0AAN6E7S3"/>
<dbReference type="GO" id="GO:0005506">
    <property type="term" value="F:iron ion binding"/>
    <property type="evidence" value="ECO:0007669"/>
    <property type="project" value="InterPro"/>
</dbReference>
<evidence type="ECO:0000256" key="5">
    <source>
        <dbReference type="PIRSR" id="PIRSR602401-1"/>
    </source>
</evidence>
<evidence type="ECO:0000256" key="4">
    <source>
        <dbReference type="ARBA" id="ARBA00023004"/>
    </source>
</evidence>
<dbReference type="Proteomes" id="UP001203852">
    <property type="component" value="Unassembled WGS sequence"/>
</dbReference>
<dbReference type="InterPro" id="IPR002401">
    <property type="entry name" value="Cyt_P450_E_grp-I"/>
</dbReference>
<dbReference type="EMBL" id="MU404350">
    <property type="protein sequence ID" value="KAI1618245.1"/>
    <property type="molecule type" value="Genomic_DNA"/>
</dbReference>
<keyword evidence="5 6" id="KW-0349">Heme</keyword>
<comment type="caution">
    <text evidence="7">The sequence shown here is derived from an EMBL/GenBank/DDBJ whole genome shotgun (WGS) entry which is preliminary data.</text>
</comment>
<dbReference type="PRINTS" id="PR00463">
    <property type="entry name" value="EP450I"/>
</dbReference>
<dbReference type="InterPro" id="IPR036396">
    <property type="entry name" value="Cyt_P450_sf"/>
</dbReference>
<evidence type="ECO:0000313" key="7">
    <source>
        <dbReference type="EMBL" id="KAI1618245.1"/>
    </source>
</evidence>
<dbReference type="PANTHER" id="PTHR24305">
    <property type="entry name" value="CYTOCHROME P450"/>
    <property type="match status" value="1"/>
</dbReference>
<keyword evidence="8" id="KW-1185">Reference proteome</keyword>
<keyword evidence="3 6" id="KW-0560">Oxidoreductase</keyword>
<dbReference type="GO" id="GO:0016705">
    <property type="term" value="F:oxidoreductase activity, acting on paired donors, with incorporation or reduction of molecular oxygen"/>
    <property type="evidence" value="ECO:0007669"/>
    <property type="project" value="InterPro"/>
</dbReference>
<accession>A0AAN6E7S3</accession>
<evidence type="ECO:0000256" key="6">
    <source>
        <dbReference type="RuleBase" id="RU000461"/>
    </source>
</evidence>
<dbReference type="PROSITE" id="PS00086">
    <property type="entry name" value="CYTOCHROME_P450"/>
    <property type="match status" value="1"/>
</dbReference>